<dbReference type="PANTHER" id="PTHR14097">
    <property type="entry name" value="OXIDOREDUCTASE HTATIP2"/>
    <property type="match status" value="1"/>
</dbReference>
<dbReference type="RefSeq" id="WP_386044206.1">
    <property type="nucleotide sequence ID" value="NZ_JBHUIO010000002.1"/>
</dbReference>
<name>A0ABW4ZTT5_9BACL</name>
<protein>
    <submittedName>
        <fullName evidence="2">Oxidoreductase</fullName>
    </submittedName>
</protein>
<keyword evidence="3" id="KW-1185">Reference proteome</keyword>
<feature type="domain" description="NAD(P)-binding" evidence="1">
    <location>
        <begin position="10"/>
        <end position="120"/>
    </location>
</feature>
<proteinExistence type="predicted"/>
<reference evidence="3" key="1">
    <citation type="journal article" date="2019" name="Int. J. Syst. Evol. Microbiol.">
        <title>The Global Catalogue of Microorganisms (GCM) 10K type strain sequencing project: providing services to taxonomists for standard genome sequencing and annotation.</title>
        <authorList>
            <consortium name="The Broad Institute Genomics Platform"/>
            <consortium name="The Broad Institute Genome Sequencing Center for Infectious Disease"/>
            <person name="Wu L."/>
            <person name="Ma J."/>
        </authorList>
    </citation>
    <scope>NUCLEOTIDE SEQUENCE [LARGE SCALE GENOMIC DNA]</scope>
    <source>
        <strain evidence="3">CGMCC 1.13574</strain>
    </source>
</reference>
<dbReference type="Gene3D" id="3.40.50.720">
    <property type="entry name" value="NAD(P)-binding Rossmann-like Domain"/>
    <property type="match status" value="1"/>
</dbReference>
<dbReference type="PANTHER" id="PTHR14097:SF7">
    <property type="entry name" value="OXIDOREDUCTASE HTATIP2"/>
    <property type="match status" value="1"/>
</dbReference>
<sequence>MTAKSALLVGASGLVGGELLRQLLDSDRYKKVTLFVRQPLPHDHPKLEQIVVDFENLTAYREHVQVDDLFCCLGTTIKKARSKEAFRRVDYAYPLQLAQIANEQGVKNFLLITAMGANAASNIFYSRVKGEVEADIRSLNLPALHIFRPSLLLGERNEFRFGEQVGAVFSKLLAPLMPRKYRPIQGKTVAAAMIRAAQSEQSGTQIYPSDRIAAFASPRN</sequence>
<dbReference type="EMBL" id="JBHUIO010000002">
    <property type="protein sequence ID" value="MFD2169158.1"/>
    <property type="molecule type" value="Genomic_DNA"/>
</dbReference>
<gene>
    <name evidence="2" type="ORF">ACFSOY_03880</name>
</gene>
<organism evidence="2 3">
    <name type="scientific">Tumebacillus lipolyticus</name>
    <dbReference type="NCBI Taxonomy" id="1280370"/>
    <lineage>
        <taxon>Bacteria</taxon>
        <taxon>Bacillati</taxon>
        <taxon>Bacillota</taxon>
        <taxon>Bacilli</taxon>
        <taxon>Bacillales</taxon>
        <taxon>Alicyclobacillaceae</taxon>
        <taxon>Tumebacillus</taxon>
    </lineage>
</organism>
<dbReference type="SUPFAM" id="SSF51735">
    <property type="entry name" value="NAD(P)-binding Rossmann-fold domains"/>
    <property type="match status" value="1"/>
</dbReference>
<evidence type="ECO:0000313" key="2">
    <source>
        <dbReference type="EMBL" id="MFD2169158.1"/>
    </source>
</evidence>
<evidence type="ECO:0000259" key="1">
    <source>
        <dbReference type="Pfam" id="PF13460"/>
    </source>
</evidence>
<dbReference type="InterPro" id="IPR016040">
    <property type="entry name" value="NAD(P)-bd_dom"/>
</dbReference>
<dbReference type="Pfam" id="PF13460">
    <property type="entry name" value="NAD_binding_10"/>
    <property type="match status" value="1"/>
</dbReference>
<dbReference type="CDD" id="cd05250">
    <property type="entry name" value="CC3_like_SDR_a"/>
    <property type="match status" value="1"/>
</dbReference>
<dbReference type="Proteomes" id="UP001597343">
    <property type="component" value="Unassembled WGS sequence"/>
</dbReference>
<comment type="caution">
    <text evidence="2">The sequence shown here is derived from an EMBL/GenBank/DDBJ whole genome shotgun (WGS) entry which is preliminary data.</text>
</comment>
<dbReference type="InterPro" id="IPR036291">
    <property type="entry name" value="NAD(P)-bd_dom_sf"/>
</dbReference>
<accession>A0ABW4ZTT5</accession>
<evidence type="ECO:0000313" key="3">
    <source>
        <dbReference type="Proteomes" id="UP001597343"/>
    </source>
</evidence>